<keyword evidence="1" id="KW-0812">Transmembrane</keyword>
<accession>A0A1I0V8G8</accession>
<organism evidence="2 3">
    <name type="scientific">Poseidonocella pacifica</name>
    <dbReference type="NCBI Taxonomy" id="871651"/>
    <lineage>
        <taxon>Bacteria</taxon>
        <taxon>Pseudomonadati</taxon>
        <taxon>Pseudomonadota</taxon>
        <taxon>Alphaproteobacteria</taxon>
        <taxon>Rhodobacterales</taxon>
        <taxon>Roseobacteraceae</taxon>
        <taxon>Poseidonocella</taxon>
    </lineage>
</organism>
<evidence type="ECO:0000313" key="2">
    <source>
        <dbReference type="EMBL" id="SFA72631.1"/>
    </source>
</evidence>
<dbReference type="STRING" id="871651.SAMN05421688_0404"/>
<proteinExistence type="predicted"/>
<name>A0A1I0V8G8_9RHOB</name>
<dbReference type="Proteomes" id="UP000198796">
    <property type="component" value="Unassembled WGS sequence"/>
</dbReference>
<keyword evidence="1" id="KW-0472">Membrane</keyword>
<dbReference type="AlphaFoldDB" id="A0A1I0V8G8"/>
<dbReference type="EMBL" id="FOJU01000001">
    <property type="protein sequence ID" value="SFA72631.1"/>
    <property type="molecule type" value="Genomic_DNA"/>
</dbReference>
<evidence type="ECO:0000313" key="3">
    <source>
        <dbReference type="Proteomes" id="UP000198796"/>
    </source>
</evidence>
<evidence type="ECO:0008006" key="4">
    <source>
        <dbReference type="Google" id="ProtNLM"/>
    </source>
</evidence>
<evidence type="ECO:0000256" key="1">
    <source>
        <dbReference type="SAM" id="Phobius"/>
    </source>
</evidence>
<protein>
    <recommendedName>
        <fullName evidence="4">Transmembrane protein (PGPGW)</fullName>
    </recommendedName>
</protein>
<keyword evidence="1" id="KW-1133">Transmembrane helix</keyword>
<sequence>MHRNQHERTDWRARLARARLRVRRNVPPGLRLVLGVLLIFGGILGFLPILGFWMIPLGVAIAAMDVRPMRRRWKRPPAKDDQSHTDV</sequence>
<feature type="transmembrane region" description="Helical" evidence="1">
    <location>
        <begin position="32"/>
        <end position="64"/>
    </location>
</feature>
<reference evidence="2 3" key="1">
    <citation type="submission" date="2016-10" db="EMBL/GenBank/DDBJ databases">
        <authorList>
            <person name="de Groot N.N."/>
        </authorList>
    </citation>
    <scope>NUCLEOTIDE SEQUENCE [LARGE SCALE GENOMIC DNA]</scope>
    <source>
        <strain evidence="2 3">DSM 29316</strain>
    </source>
</reference>
<gene>
    <name evidence="2" type="ORF">SAMN05421688_0404</name>
</gene>
<keyword evidence="3" id="KW-1185">Reference proteome</keyword>